<dbReference type="Pfam" id="PF11191">
    <property type="entry name" value="DUF2782"/>
    <property type="match status" value="1"/>
</dbReference>
<evidence type="ECO:0000313" key="3">
    <source>
        <dbReference type="Proteomes" id="UP000199556"/>
    </source>
</evidence>
<keyword evidence="3" id="KW-1185">Reference proteome</keyword>
<evidence type="ECO:0008006" key="4">
    <source>
        <dbReference type="Google" id="ProtNLM"/>
    </source>
</evidence>
<protein>
    <recommendedName>
        <fullName evidence="4">DUF2782 domain-containing protein</fullName>
    </recommendedName>
</protein>
<name>A0A1I4RJ21_ECTMO</name>
<accession>A0A1I4RJ21</accession>
<gene>
    <name evidence="2" type="ORF">SAMN05421721_10824</name>
</gene>
<dbReference type="InterPro" id="IPR021357">
    <property type="entry name" value="DUF2782"/>
</dbReference>
<dbReference type="AlphaFoldDB" id="A0A1I4RJ21"/>
<dbReference type="OrthoDB" id="5296182at2"/>
<keyword evidence="1" id="KW-0732">Signal</keyword>
<reference evidence="2 3" key="1">
    <citation type="submission" date="2016-10" db="EMBL/GenBank/DDBJ databases">
        <authorList>
            <person name="de Groot N.N."/>
        </authorList>
    </citation>
    <scope>NUCLEOTIDE SEQUENCE [LARGE SCALE GENOMIC DNA]</scope>
    <source>
        <strain evidence="2 3">DSM 4180</strain>
    </source>
</reference>
<feature type="signal peptide" evidence="1">
    <location>
        <begin position="1"/>
        <end position="23"/>
    </location>
</feature>
<dbReference type="Proteomes" id="UP000199556">
    <property type="component" value="Unassembled WGS sequence"/>
</dbReference>
<evidence type="ECO:0000256" key="1">
    <source>
        <dbReference type="SAM" id="SignalP"/>
    </source>
</evidence>
<dbReference type="Gene3D" id="2.20.130.30">
    <property type="entry name" value="Protein of unknown function DUF2782"/>
    <property type="match status" value="1"/>
</dbReference>
<proteinExistence type="predicted"/>
<evidence type="ECO:0000313" key="2">
    <source>
        <dbReference type="EMBL" id="SFM52282.1"/>
    </source>
</evidence>
<feature type="chain" id="PRO_5011681957" description="DUF2782 domain-containing protein" evidence="1">
    <location>
        <begin position="24"/>
        <end position="114"/>
    </location>
</feature>
<sequence length="114" mass="12848">MKTHRPLCLLLLVLALLAGPLPAQDTDVPPPPPLLDDSDQVNRELLEPQVTITRRGGARVSEYRIQGELYMLRVEPDGAPAYYLVDADGDGRLESRMNELDPRILIPSWVIFRF</sequence>
<dbReference type="EMBL" id="FOUO01000008">
    <property type="protein sequence ID" value="SFM52282.1"/>
    <property type="molecule type" value="Genomic_DNA"/>
</dbReference>
<organism evidence="2 3">
    <name type="scientific">Ectothiorhodospira mobilis</name>
    <dbReference type="NCBI Taxonomy" id="195064"/>
    <lineage>
        <taxon>Bacteria</taxon>
        <taxon>Pseudomonadati</taxon>
        <taxon>Pseudomonadota</taxon>
        <taxon>Gammaproteobacteria</taxon>
        <taxon>Chromatiales</taxon>
        <taxon>Ectothiorhodospiraceae</taxon>
        <taxon>Ectothiorhodospira</taxon>
    </lineage>
</organism>
<dbReference type="STRING" id="195064.SAMN05421721_10824"/>